<evidence type="ECO:0000313" key="2">
    <source>
        <dbReference type="Proteomes" id="UP000068382"/>
    </source>
</evidence>
<dbReference type="InterPro" id="IPR030987">
    <property type="entry name" value="AbiV"/>
</dbReference>
<comment type="caution">
    <text evidence="1">The sequence shown here is derived from an EMBL/GenBank/DDBJ whole genome shotgun (WGS) entry which is preliminary data.</text>
</comment>
<dbReference type="Proteomes" id="UP000068382">
    <property type="component" value="Unassembled WGS sequence"/>
</dbReference>
<dbReference type="AlphaFoldDB" id="A0A132BQB1"/>
<protein>
    <recommendedName>
        <fullName evidence="3">AbiV family abortive infection protein</fullName>
    </recommendedName>
</protein>
<organism evidence="1 2">
    <name type="scientific">Tritonibacter horizontis</name>
    <dbReference type="NCBI Taxonomy" id="1768241"/>
    <lineage>
        <taxon>Bacteria</taxon>
        <taxon>Pseudomonadati</taxon>
        <taxon>Pseudomonadota</taxon>
        <taxon>Alphaproteobacteria</taxon>
        <taxon>Rhodobacterales</taxon>
        <taxon>Paracoccaceae</taxon>
        <taxon>Tritonibacter</taxon>
    </lineage>
</organism>
<reference evidence="1 2" key="1">
    <citation type="submission" date="2015-12" db="EMBL/GenBank/DDBJ databases">
        <title>Genome sequence of the marine Rhodobacteraceae strain O3.65, Candidatus Tritonibacter horizontis.</title>
        <authorList>
            <person name="Poehlein A."/>
            <person name="Giebel H.A."/>
            <person name="Voget S."/>
            <person name="Brinkhoff T."/>
        </authorList>
    </citation>
    <scope>NUCLEOTIDE SEQUENCE [LARGE SCALE GENOMIC DNA]</scope>
    <source>
        <strain evidence="1 2">O3.65</strain>
    </source>
</reference>
<dbReference type="Pfam" id="PF18728">
    <property type="entry name" value="HEPN_AbiV"/>
    <property type="match status" value="1"/>
</dbReference>
<dbReference type="NCBIfam" id="TIGR04498">
    <property type="entry name" value="AbiV_defense"/>
    <property type="match status" value="1"/>
</dbReference>
<sequence length="323" mass="36836">MCEDDQLTAWIAKPGSAIKRKGELSETEVADASVAYLKNGIDLLSDARFLLSNERSARGSALVVLALEELAKIKIIIETFLKYEHGVDRDAWKKHWKTGGSHKTKQEEILSYGKIIRASYEGDPMHSRYLYRYYAPNDALEKLDWFKQASFYVDIRDDGIHAPGSTEDSIKATDYLLAFAQERADSYMSWHISRQRAIEQLQVALGKRAVSAWTRSYRGDEVEADLLYQASALSASHVPNYITFYDFVKSYLHKKVAERRVKDALLNLASEMRTRIIESEKLPIFQARYIGAYKLVYGVSENSDIFSASFNRELKARISLKCS</sequence>
<name>A0A132BQB1_9RHOB</name>
<evidence type="ECO:0000313" key="1">
    <source>
        <dbReference type="EMBL" id="KUP90581.1"/>
    </source>
</evidence>
<proteinExistence type="predicted"/>
<keyword evidence="2" id="KW-1185">Reference proteome</keyword>
<accession>A0A132BQB1</accession>
<gene>
    <name evidence="1" type="ORF">TRIHO_44460</name>
</gene>
<dbReference type="EMBL" id="LPUY01000138">
    <property type="protein sequence ID" value="KUP90581.1"/>
    <property type="molecule type" value="Genomic_DNA"/>
</dbReference>
<evidence type="ECO:0008006" key="3">
    <source>
        <dbReference type="Google" id="ProtNLM"/>
    </source>
</evidence>